<dbReference type="EMBL" id="FR824072">
    <property type="protein sequence ID" value="CCA16921.1"/>
    <property type="molecule type" value="Genomic_DNA"/>
</dbReference>
<keyword evidence="1" id="KW-0238">DNA-binding</keyword>
<feature type="domain" description="HTH CENPB-type" evidence="2">
    <location>
        <begin position="56"/>
        <end position="130"/>
    </location>
</feature>
<gene>
    <name evidence="3" type="primary">AlNc14C27G2651</name>
    <name evidence="3" type="ORF">ALNC14_030640</name>
</gene>
<evidence type="ECO:0000259" key="2">
    <source>
        <dbReference type="PROSITE" id="PS51253"/>
    </source>
</evidence>
<dbReference type="PROSITE" id="PS51253">
    <property type="entry name" value="HTH_CENPB"/>
    <property type="match status" value="1"/>
</dbReference>
<protein>
    <submittedName>
        <fullName evidence="3">Uncharacterized protein AlNc14C27G2651</fullName>
    </submittedName>
</protein>
<dbReference type="Gene3D" id="1.10.10.60">
    <property type="entry name" value="Homeodomain-like"/>
    <property type="match status" value="1"/>
</dbReference>
<evidence type="ECO:0000313" key="3">
    <source>
        <dbReference type="EMBL" id="CCA16921.1"/>
    </source>
</evidence>
<dbReference type="AlphaFoldDB" id="F0W722"/>
<evidence type="ECO:0000256" key="1">
    <source>
        <dbReference type="ARBA" id="ARBA00023125"/>
    </source>
</evidence>
<dbReference type="SMART" id="SM00674">
    <property type="entry name" value="CENPB"/>
    <property type="match status" value="1"/>
</dbReference>
<dbReference type="InterPro" id="IPR009057">
    <property type="entry name" value="Homeodomain-like_sf"/>
</dbReference>
<proteinExistence type="predicted"/>
<dbReference type="InterPro" id="IPR006600">
    <property type="entry name" value="HTH_CenpB_DNA-bd_dom"/>
</dbReference>
<dbReference type="HOGENOM" id="CLU_013929_10_3_1"/>
<accession>F0W722</accession>
<organism evidence="3">
    <name type="scientific">Albugo laibachii Nc14</name>
    <dbReference type="NCBI Taxonomy" id="890382"/>
    <lineage>
        <taxon>Eukaryota</taxon>
        <taxon>Sar</taxon>
        <taxon>Stramenopiles</taxon>
        <taxon>Oomycota</taxon>
        <taxon>Peronosporomycetes</taxon>
        <taxon>Albuginales</taxon>
        <taxon>Albuginaceae</taxon>
        <taxon>Albugo</taxon>
    </lineage>
</organism>
<reference evidence="3" key="1">
    <citation type="journal article" date="2011" name="PLoS Biol.">
        <title>Gene gain and loss during evolution of obligate parasitism in the white rust pathogen of Arabidopsis thaliana.</title>
        <authorList>
            <person name="Kemen E."/>
            <person name="Gardiner A."/>
            <person name="Schultz-Larsen T."/>
            <person name="Kemen A.C."/>
            <person name="Balmuth A.L."/>
            <person name="Robert-Seilaniantz A."/>
            <person name="Bailey K."/>
            <person name="Holub E."/>
            <person name="Studholme D.J."/>
            <person name="Maclean D."/>
            <person name="Jones J.D."/>
        </authorList>
    </citation>
    <scope>NUCLEOTIDE SEQUENCE</scope>
</reference>
<sequence>MTTRRKLYTNGEREEAVPCIVAGEKIAAVSRDNKIPAITLKRYTKLRRAGQLSLAKRRGKTPTLPPPIENGLVSWIGEMQRSGAPVEREQIIQKANEIHHRLHGSMQSVKDLTAGWYRRFRKRHPGLADRVAQKVSRARDSVGLADLWRLFHTLEKLVIEH</sequence>
<reference evidence="3" key="2">
    <citation type="submission" date="2011-02" db="EMBL/GenBank/DDBJ databases">
        <authorList>
            <person name="MacLean D."/>
        </authorList>
    </citation>
    <scope>NUCLEOTIDE SEQUENCE</scope>
</reference>
<dbReference type="SUPFAM" id="SSF46689">
    <property type="entry name" value="Homeodomain-like"/>
    <property type="match status" value="1"/>
</dbReference>
<name>F0W722_9STRA</name>
<dbReference type="Pfam" id="PF03221">
    <property type="entry name" value="HTH_Tnp_Tc5"/>
    <property type="match status" value="1"/>
</dbReference>
<dbReference type="GO" id="GO:0003677">
    <property type="term" value="F:DNA binding"/>
    <property type="evidence" value="ECO:0007669"/>
    <property type="project" value="UniProtKB-KW"/>
</dbReference>